<reference evidence="2" key="2">
    <citation type="journal article" date="2015" name="Fish Shellfish Immunol.">
        <title>Early steps in the European eel (Anguilla anguilla)-Vibrio vulnificus interaction in the gills: Role of the RtxA13 toxin.</title>
        <authorList>
            <person name="Callol A."/>
            <person name="Pajuelo D."/>
            <person name="Ebbesson L."/>
            <person name="Teles M."/>
            <person name="MacKenzie S."/>
            <person name="Amaro C."/>
        </authorList>
    </citation>
    <scope>NUCLEOTIDE SEQUENCE</scope>
</reference>
<proteinExistence type="predicted"/>
<organism evidence="2">
    <name type="scientific">Anguilla anguilla</name>
    <name type="common">European freshwater eel</name>
    <name type="synonym">Muraena anguilla</name>
    <dbReference type="NCBI Taxonomy" id="7936"/>
    <lineage>
        <taxon>Eukaryota</taxon>
        <taxon>Metazoa</taxon>
        <taxon>Chordata</taxon>
        <taxon>Craniata</taxon>
        <taxon>Vertebrata</taxon>
        <taxon>Euteleostomi</taxon>
        <taxon>Actinopterygii</taxon>
        <taxon>Neopterygii</taxon>
        <taxon>Teleostei</taxon>
        <taxon>Anguilliformes</taxon>
        <taxon>Anguillidae</taxon>
        <taxon>Anguilla</taxon>
    </lineage>
</organism>
<accession>A0A0E9VVX4</accession>
<evidence type="ECO:0000256" key="1">
    <source>
        <dbReference type="SAM" id="MobiDB-lite"/>
    </source>
</evidence>
<dbReference type="AlphaFoldDB" id="A0A0E9VVX4"/>
<feature type="region of interest" description="Disordered" evidence="1">
    <location>
        <begin position="1"/>
        <end position="36"/>
    </location>
</feature>
<sequence>MHNEGSFSGLFLTRNTESRRSQGSGTPQNKTGRLMC</sequence>
<reference evidence="2" key="1">
    <citation type="submission" date="2014-11" db="EMBL/GenBank/DDBJ databases">
        <authorList>
            <person name="Amaro Gonzalez C."/>
        </authorList>
    </citation>
    <scope>NUCLEOTIDE SEQUENCE</scope>
</reference>
<name>A0A0E9VVX4_ANGAN</name>
<protein>
    <submittedName>
        <fullName evidence="2">Uncharacterized protein</fullName>
    </submittedName>
</protein>
<feature type="compositionally biased region" description="Polar residues" evidence="1">
    <location>
        <begin position="21"/>
        <end position="36"/>
    </location>
</feature>
<evidence type="ECO:0000313" key="2">
    <source>
        <dbReference type="EMBL" id="JAH82269.1"/>
    </source>
</evidence>
<dbReference type="EMBL" id="GBXM01026308">
    <property type="protein sequence ID" value="JAH82269.1"/>
    <property type="molecule type" value="Transcribed_RNA"/>
</dbReference>